<accession>K9W755</accession>
<name>K9W755_9CYAN</name>
<organism evidence="2 3">
    <name type="scientific">Crinalium epipsammum PCC 9333</name>
    <dbReference type="NCBI Taxonomy" id="1173022"/>
    <lineage>
        <taxon>Bacteria</taxon>
        <taxon>Bacillati</taxon>
        <taxon>Cyanobacteriota</taxon>
        <taxon>Cyanophyceae</taxon>
        <taxon>Gomontiellales</taxon>
        <taxon>Gomontiellaceae</taxon>
        <taxon>Crinalium</taxon>
    </lineage>
</organism>
<keyword evidence="3" id="KW-1185">Reference proteome</keyword>
<evidence type="ECO:0000313" key="2">
    <source>
        <dbReference type="EMBL" id="AFZ15619.1"/>
    </source>
</evidence>
<dbReference type="HOGENOM" id="CLU_1287044_0_0_3"/>
<reference evidence="2 3" key="1">
    <citation type="submission" date="2012-06" db="EMBL/GenBank/DDBJ databases">
        <title>Finished plasmid 3 of genome of Crinalium epipsammum PCC 9333.</title>
        <authorList>
            <consortium name="US DOE Joint Genome Institute"/>
            <person name="Gugger M."/>
            <person name="Coursin T."/>
            <person name="Rippka R."/>
            <person name="Tandeau De Marsac N."/>
            <person name="Huntemann M."/>
            <person name="Wei C.-L."/>
            <person name="Han J."/>
            <person name="Detter J.C."/>
            <person name="Han C."/>
            <person name="Tapia R."/>
            <person name="Davenport K."/>
            <person name="Daligault H."/>
            <person name="Erkkila T."/>
            <person name="Gu W."/>
            <person name="Munk A.C.C."/>
            <person name="Teshima H."/>
            <person name="Xu Y."/>
            <person name="Chain P."/>
            <person name="Chen A."/>
            <person name="Krypides N."/>
            <person name="Mavromatis K."/>
            <person name="Markowitz V."/>
            <person name="Szeto E."/>
            <person name="Ivanova N."/>
            <person name="Mikhailova N."/>
            <person name="Ovchinnikova G."/>
            <person name="Pagani I."/>
            <person name="Pati A."/>
            <person name="Goodwin L."/>
            <person name="Peters L."/>
            <person name="Pitluck S."/>
            <person name="Woyke T."/>
            <person name="Kerfeld C."/>
        </authorList>
    </citation>
    <scope>NUCLEOTIDE SEQUENCE [LARGE SCALE GENOMIC DNA]</scope>
    <source>
        <strain evidence="2 3">PCC 9333</strain>
        <plasmid evidence="3">Plasmid pCRI9333.03</plasmid>
    </source>
</reference>
<dbReference type="AlphaFoldDB" id="K9W755"/>
<protein>
    <submittedName>
        <fullName evidence="2">Uncharacterized protein</fullName>
    </submittedName>
</protein>
<keyword evidence="2" id="KW-0614">Plasmid</keyword>
<dbReference type="Proteomes" id="UP000010472">
    <property type="component" value="Plasmid pCRI9333.03"/>
</dbReference>
<feature type="region of interest" description="Disordered" evidence="1">
    <location>
        <begin position="173"/>
        <end position="214"/>
    </location>
</feature>
<dbReference type="OrthoDB" id="583706at2"/>
<dbReference type="EMBL" id="CP003623">
    <property type="protein sequence ID" value="AFZ15619.1"/>
    <property type="molecule type" value="Genomic_DNA"/>
</dbReference>
<dbReference type="PATRIC" id="fig|1173022.3.peg.5243"/>
<feature type="compositionally biased region" description="Polar residues" evidence="1">
    <location>
        <begin position="188"/>
        <end position="199"/>
    </location>
</feature>
<sequence length="214" mass="24698">MSQWSQATQMDNFSGLWYKFKQDSNGNWHILCSSDKNSLESQNIIYHDHYWQSNGRWYCQGRQGNKHTMNGDSFIEGIERQNQIASLDLTDAEKQELNLTSGALNRLTPQQVKKLADYRACQAYGNAGYGGTDRGVEVSLYEADIFERLVKQHQSSTSTLTWRDAEENRLSVTESAKQTLNWRDATPDINSRQPTQARHQCSHQIRKSTRKMTR</sequence>
<feature type="compositionally biased region" description="Basic residues" evidence="1">
    <location>
        <begin position="200"/>
        <end position="214"/>
    </location>
</feature>
<gene>
    <name evidence="2" type="ORF">Cri9333_4853</name>
</gene>
<evidence type="ECO:0000256" key="1">
    <source>
        <dbReference type="SAM" id="MobiDB-lite"/>
    </source>
</evidence>
<evidence type="ECO:0000313" key="3">
    <source>
        <dbReference type="Proteomes" id="UP000010472"/>
    </source>
</evidence>
<proteinExistence type="predicted"/>
<geneLocation type="plasmid" evidence="2 3">
    <name>pCRI9333.03</name>
</geneLocation>
<dbReference type="RefSeq" id="WP_015205615.1">
    <property type="nucleotide sequence ID" value="NC_019754.1"/>
</dbReference>
<dbReference type="KEGG" id="cep:Cri9333_4853"/>